<keyword evidence="13" id="KW-1185">Reference proteome</keyword>
<evidence type="ECO:0000313" key="12">
    <source>
        <dbReference type="EMBL" id="CAK9217173.1"/>
    </source>
</evidence>
<evidence type="ECO:0000256" key="6">
    <source>
        <dbReference type="ARBA" id="ARBA00023136"/>
    </source>
</evidence>
<dbReference type="PANTHER" id="PTHR22811">
    <property type="entry name" value="TRANSMEMBRANE EMP24 DOMAIN-CONTAINING PROTEIN"/>
    <property type="match status" value="1"/>
</dbReference>
<proteinExistence type="inferred from homology"/>
<accession>A0ABP0UBI4</accession>
<evidence type="ECO:0000256" key="3">
    <source>
        <dbReference type="ARBA" id="ARBA00022692"/>
    </source>
</evidence>
<feature type="chain" id="PRO_5045318890" description="GOLD domain-containing protein" evidence="10">
    <location>
        <begin position="28"/>
        <end position="212"/>
    </location>
</feature>
<feature type="coiled-coil region" evidence="8">
    <location>
        <begin position="131"/>
        <end position="158"/>
    </location>
</feature>
<evidence type="ECO:0000256" key="10">
    <source>
        <dbReference type="SAM" id="SignalP"/>
    </source>
</evidence>
<dbReference type="InterPro" id="IPR009038">
    <property type="entry name" value="GOLD_dom"/>
</dbReference>
<name>A0ABP0UBI4_9BRYO</name>
<dbReference type="EMBL" id="OZ019894">
    <property type="protein sequence ID" value="CAK9217173.1"/>
    <property type="molecule type" value="Genomic_DNA"/>
</dbReference>
<protein>
    <recommendedName>
        <fullName evidence="11">GOLD domain-containing protein</fullName>
    </recommendedName>
</protein>
<dbReference type="SMART" id="SM01190">
    <property type="entry name" value="EMP24_GP25L"/>
    <property type="match status" value="1"/>
</dbReference>
<comment type="similarity">
    <text evidence="2 7">Belongs to the EMP24/GP25L family.</text>
</comment>
<evidence type="ECO:0000259" key="11">
    <source>
        <dbReference type="PROSITE" id="PS50866"/>
    </source>
</evidence>
<gene>
    <name evidence="12" type="ORF">CSSPTR1EN2_LOCUS13838</name>
</gene>
<keyword evidence="6 9" id="KW-0472">Membrane</keyword>
<evidence type="ECO:0000256" key="2">
    <source>
        <dbReference type="ARBA" id="ARBA00007104"/>
    </source>
</evidence>
<sequence>MEVKVVLCEILLPLLLLCLHAWRFVDGVQFEVSSRTTKCVAEEIQSDVLVVGDYKIVSSSEENLRLTIKVTSPYGKQLHHQENVASGQFAFTSKESGNFMACFWLQNAPPNANVNLALDWKTGVGAKDWASIAKKDKLEGMELELRKLEEAVESIHHEMLYLRDREAEMRDLNEVTNSRVAWFGIMSLLVCLGVAGWQLWHLKSFFERKKLL</sequence>
<comment type="subcellular location">
    <subcellularLocation>
        <location evidence="1 7">Membrane</location>
        <topology evidence="1 7">Single-pass type I membrane protein</topology>
    </subcellularLocation>
</comment>
<dbReference type="InterPro" id="IPR015720">
    <property type="entry name" value="Emp24-like"/>
</dbReference>
<evidence type="ECO:0000256" key="7">
    <source>
        <dbReference type="RuleBase" id="RU003827"/>
    </source>
</evidence>
<keyword evidence="8" id="KW-0175">Coiled coil</keyword>
<dbReference type="Pfam" id="PF01105">
    <property type="entry name" value="EMP24_GP25L"/>
    <property type="match status" value="1"/>
</dbReference>
<evidence type="ECO:0000256" key="5">
    <source>
        <dbReference type="ARBA" id="ARBA00022989"/>
    </source>
</evidence>
<dbReference type="PROSITE" id="PS50866">
    <property type="entry name" value="GOLD"/>
    <property type="match status" value="1"/>
</dbReference>
<feature type="signal peptide" evidence="10">
    <location>
        <begin position="1"/>
        <end position="27"/>
    </location>
</feature>
<evidence type="ECO:0000313" key="13">
    <source>
        <dbReference type="Proteomes" id="UP001497512"/>
    </source>
</evidence>
<feature type="domain" description="GOLD" evidence="11">
    <location>
        <begin position="37"/>
        <end position="147"/>
    </location>
</feature>
<evidence type="ECO:0000256" key="8">
    <source>
        <dbReference type="SAM" id="Coils"/>
    </source>
</evidence>
<keyword evidence="4 10" id="KW-0732">Signal</keyword>
<organism evidence="12 13">
    <name type="scientific">Sphagnum troendelagicum</name>
    <dbReference type="NCBI Taxonomy" id="128251"/>
    <lineage>
        <taxon>Eukaryota</taxon>
        <taxon>Viridiplantae</taxon>
        <taxon>Streptophyta</taxon>
        <taxon>Embryophyta</taxon>
        <taxon>Bryophyta</taxon>
        <taxon>Sphagnophytina</taxon>
        <taxon>Sphagnopsida</taxon>
        <taxon>Sphagnales</taxon>
        <taxon>Sphagnaceae</taxon>
        <taxon>Sphagnum</taxon>
    </lineage>
</organism>
<feature type="transmembrane region" description="Helical" evidence="9">
    <location>
        <begin position="180"/>
        <end position="200"/>
    </location>
</feature>
<keyword evidence="3 7" id="KW-0812">Transmembrane</keyword>
<reference evidence="12" key="1">
    <citation type="submission" date="2024-02" db="EMBL/GenBank/DDBJ databases">
        <authorList>
            <consortium name="ELIXIR-Norway"/>
            <consortium name="Elixir Norway"/>
        </authorList>
    </citation>
    <scope>NUCLEOTIDE SEQUENCE</scope>
</reference>
<keyword evidence="5 9" id="KW-1133">Transmembrane helix</keyword>
<evidence type="ECO:0000256" key="4">
    <source>
        <dbReference type="ARBA" id="ARBA00022729"/>
    </source>
</evidence>
<evidence type="ECO:0000256" key="1">
    <source>
        <dbReference type="ARBA" id="ARBA00004479"/>
    </source>
</evidence>
<dbReference type="Proteomes" id="UP001497512">
    <property type="component" value="Chromosome 2"/>
</dbReference>
<evidence type="ECO:0000256" key="9">
    <source>
        <dbReference type="SAM" id="Phobius"/>
    </source>
</evidence>